<dbReference type="EMBL" id="CYKH01002220">
    <property type="protein sequence ID" value="CUG94147.1"/>
    <property type="molecule type" value="Genomic_DNA"/>
</dbReference>
<dbReference type="Gene3D" id="3.30.70.100">
    <property type="match status" value="1"/>
</dbReference>
<evidence type="ECO:0000313" key="2">
    <source>
        <dbReference type="EMBL" id="CUG94147.1"/>
    </source>
</evidence>
<accession>A0A0S4JU83</accession>
<dbReference type="AlphaFoldDB" id="A0A0S4JU83"/>
<dbReference type="PANTHER" id="PTHR37832:SF1">
    <property type="entry name" value="STRESS-RESPONSE A_B BARREL DOMAIN-CONTAINING PROTEIN"/>
    <property type="match status" value="1"/>
</dbReference>
<dbReference type="VEuPathDB" id="TriTrypDB:BSAL_46730"/>
<dbReference type="PROSITE" id="PS51502">
    <property type="entry name" value="S_R_A_B_BARREL"/>
    <property type="match status" value="1"/>
</dbReference>
<evidence type="ECO:0000313" key="3">
    <source>
        <dbReference type="Proteomes" id="UP000051952"/>
    </source>
</evidence>
<dbReference type="SUPFAM" id="SSF54909">
    <property type="entry name" value="Dimeric alpha+beta barrel"/>
    <property type="match status" value="1"/>
</dbReference>
<gene>
    <name evidence="2" type="ORF">BSAL_46730</name>
</gene>
<dbReference type="InterPro" id="IPR013097">
    <property type="entry name" value="Dabb"/>
</dbReference>
<dbReference type="OMA" id="IELHFGA"/>
<dbReference type="PANTHER" id="PTHR37832">
    <property type="entry name" value="BLL2683 PROTEIN"/>
    <property type="match status" value="1"/>
</dbReference>
<organism evidence="2 3">
    <name type="scientific">Bodo saltans</name>
    <name type="common">Flagellated protozoan</name>
    <dbReference type="NCBI Taxonomy" id="75058"/>
    <lineage>
        <taxon>Eukaryota</taxon>
        <taxon>Discoba</taxon>
        <taxon>Euglenozoa</taxon>
        <taxon>Kinetoplastea</taxon>
        <taxon>Metakinetoplastina</taxon>
        <taxon>Eubodonida</taxon>
        <taxon>Bodonidae</taxon>
        <taxon>Bodo</taxon>
    </lineage>
</organism>
<feature type="domain" description="Stress-response A/B barrel" evidence="1">
    <location>
        <begin position="4"/>
        <end position="102"/>
    </location>
</feature>
<reference evidence="3" key="1">
    <citation type="submission" date="2015-09" db="EMBL/GenBank/DDBJ databases">
        <authorList>
            <consortium name="Pathogen Informatics"/>
        </authorList>
    </citation>
    <scope>NUCLEOTIDE SEQUENCE [LARGE SCALE GENOMIC DNA]</scope>
    <source>
        <strain evidence="3">Lake Konstanz</strain>
    </source>
</reference>
<evidence type="ECO:0000259" key="1">
    <source>
        <dbReference type="PROSITE" id="PS51502"/>
    </source>
</evidence>
<proteinExistence type="predicted"/>
<protein>
    <recommendedName>
        <fullName evidence="1">Stress-response A/B barrel domain-containing protein</fullName>
    </recommendedName>
</protein>
<name>A0A0S4JU83_BODSA</name>
<sequence length="108" mass="11721">MPPVCHVVLLTLREDAIDHDKAVALIDRCLKFVPGLIELHFGKNDANIYDGKTETSGGPNYAISSRHTSGKALGDYQAHPDHIALANYIVSVATKPPQVIDFVSLSKL</sequence>
<dbReference type="Pfam" id="PF07876">
    <property type="entry name" value="Dabb"/>
    <property type="match status" value="1"/>
</dbReference>
<dbReference type="SMART" id="SM00886">
    <property type="entry name" value="Dabb"/>
    <property type="match status" value="1"/>
</dbReference>
<dbReference type="Proteomes" id="UP000051952">
    <property type="component" value="Unassembled WGS sequence"/>
</dbReference>
<keyword evidence="3" id="KW-1185">Reference proteome</keyword>
<dbReference type="InterPro" id="IPR011008">
    <property type="entry name" value="Dimeric_a/b-barrel"/>
</dbReference>